<accession>A0A085G7Y4</accession>
<dbReference type="InterPro" id="IPR001543">
    <property type="entry name" value="FliN-like_C"/>
</dbReference>
<dbReference type="EMBL" id="JMPJ01000063">
    <property type="protein sequence ID" value="KFC79829.1"/>
    <property type="molecule type" value="Genomic_DNA"/>
</dbReference>
<dbReference type="SUPFAM" id="SSF101801">
    <property type="entry name" value="Surface presentation of antigens (SPOA)"/>
    <property type="match status" value="1"/>
</dbReference>
<keyword evidence="3" id="KW-1185">Reference proteome</keyword>
<dbReference type="Gene3D" id="2.30.330.10">
    <property type="entry name" value="SpoA-like"/>
    <property type="match status" value="1"/>
</dbReference>
<dbReference type="GO" id="GO:0050918">
    <property type="term" value="P:positive chemotaxis"/>
    <property type="evidence" value="ECO:0007669"/>
    <property type="project" value="TreeGrafter"/>
</dbReference>
<dbReference type="InterPro" id="IPR036429">
    <property type="entry name" value="SpoA-like_sf"/>
</dbReference>
<feature type="domain" description="Flagellar motor switch protein FliN-like C-terminal" evidence="1">
    <location>
        <begin position="287"/>
        <end position="356"/>
    </location>
</feature>
<evidence type="ECO:0000259" key="1">
    <source>
        <dbReference type="Pfam" id="PF01052"/>
    </source>
</evidence>
<organism evidence="2 3">
    <name type="scientific">Ewingella americana (strain ATCC 33852 / DSM 4580 / CCUG 14506 / JCM 5911 / LMG 7869 / NCTC 12157 / CDC 1468-78)</name>
    <dbReference type="NCBI Taxonomy" id="910964"/>
    <lineage>
        <taxon>Bacteria</taxon>
        <taxon>Pseudomonadati</taxon>
        <taxon>Pseudomonadota</taxon>
        <taxon>Gammaproteobacteria</taxon>
        <taxon>Enterobacterales</taxon>
        <taxon>Yersiniaceae</taxon>
        <taxon>Ewingella</taxon>
    </lineage>
</organism>
<protein>
    <recommendedName>
        <fullName evidence="1">Flagellar motor switch protein FliN-like C-terminal domain-containing protein</fullName>
    </recommendedName>
</protein>
<dbReference type="Pfam" id="PF01052">
    <property type="entry name" value="FliMN_C"/>
    <property type="match status" value="1"/>
</dbReference>
<evidence type="ECO:0000313" key="3">
    <source>
        <dbReference type="Proteomes" id="UP000028640"/>
    </source>
</evidence>
<dbReference type="RefSeq" id="WP_051899511.1">
    <property type="nucleotide sequence ID" value="NZ_JMPJ01000063.1"/>
</dbReference>
<comment type="caution">
    <text evidence="2">The sequence shown here is derived from an EMBL/GenBank/DDBJ whole genome shotgun (WGS) entry which is preliminary data.</text>
</comment>
<dbReference type="STRING" id="910964.GEAM_2612"/>
<evidence type="ECO:0000313" key="2">
    <source>
        <dbReference type="EMBL" id="KFC79829.1"/>
    </source>
</evidence>
<sequence length="367" mass="39646">MSSLIFRQQSRAEADARRWIGKGQTLAFWHENQPGELSIRLSENTASDAHWQRFNSAAGILAFSDFAPLFSLLSECPAMSGDSDDDGEWYWGLFNQSLFSQVASLFGNLRPLDSAQSNPDTLCLQIQVNFAGQQARSQLRLSAESLNHLAATPGWQPQGAALIEALPLNLPLVVATFSLPLEEITQLQAGDVLRAPSSHFSVEGDGVINIGQLALHGALQPSPDSPHSAYFSLYDIKELTMSYPNDPLLPEDEDNPYPHVDETESGCYAQSEMHDDIGGESQLNVALNALPLELSIRCGQLKLTLGELQQLDVGSTVVVDNVTPGAAMLCHGSFPIAKGELVNVDGRLGLQLTSIINNQPVGAEKGV</sequence>
<gene>
    <name evidence="2" type="ORF">GEAM_2612</name>
</gene>
<dbReference type="PANTHER" id="PTHR30034">
    <property type="entry name" value="FLAGELLAR MOTOR SWITCH PROTEIN FLIM"/>
    <property type="match status" value="1"/>
</dbReference>
<dbReference type="Proteomes" id="UP000028640">
    <property type="component" value="Unassembled WGS sequence"/>
</dbReference>
<name>A0A085G7Y4_EWIA3</name>
<dbReference type="AlphaFoldDB" id="A0A085G7Y4"/>
<dbReference type="GO" id="GO:0071978">
    <property type="term" value="P:bacterial-type flagellum-dependent swarming motility"/>
    <property type="evidence" value="ECO:0007669"/>
    <property type="project" value="TreeGrafter"/>
</dbReference>
<reference evidence="2 3" key="1">
    <citation type="submission" date="2014-05" db="EMBL/GenBank/DDBJ databases">
        <title>ATOL: Assembling a taxonomically balanced genome-scale reconstruction of the evolutionary history of the Enterobacteriaceae.</title>
        <authorList>
            <person name="Plunkett G.III."/>
            <person name="Neeno-Eckwall E.C."/>
            <person name="Glasner J.D."/>
            <person name="Perna N.T."/>
        </authorList>
    </citation>
    <scope>NUCLEOTIDE SEQUENCE [LARGE SCALE GENOMIC DNA]</scope>
    <source>
        <strain evidence="2 3">ATCC 33852</strain>
    </source>
</reference>
<dbReference type="GeneID" id="78382831"/>
<dbReference type="eggNOG" id="COG1886">
    <property type="taxonomic scope" value="Bacteria"/>
</dbReference>
<proteinExistence type="predicted"/>
<dbReference type="PANTHER" id="PTHR30034:SF6">
    <property type="entry name" value="YOP PROTEINS TRANSLOCATION PROTEIN Q"/>
    <property type="match status" value="1"/>
</dbReference>